<proteinExistence type="inferred from homology"/>
<dbReference type="GO" id="GO:0005886">
    <property type="term" value="C:plasma membrane"/>
    <property type="evidence" value="ECO:0007669"/>
    <property type="project" value="UniProtKB-SubCell"/>
</dbReference>
<sequence>MEILGYIAAMLIGLSLGLIGGGGSILTVPVLVYLLGLSPVIATAYSLFIVGLTSLVGSYKFYQKGLVSMKTAVVFGLPSIVAVYLTRRYLVPAIPEDLFTVGDLEVTKGVLLMLLFAGLMVFASISMIRKKKEAPAEPAAVVDENMDTELDVEHTNPKETHPKPKFNYAGILAEGLVVGTLTGLVGAGGGFLIIPALVLFSKLDMKMAVGTSLLIIAVKSLFGFIGDVFNYEIDWMFLGIFSTISIAGIFIGTYLSTKIHADKLKTSFGWFVLVMGIYIIIKEIFFA</sequence>
<comment type="subcellular location">
    <subcellularLocation>
        <location evidence="5">Cell membrane</location>
        <topology evidence="5">Multi-pass membrane protein</topology>
    </subcellularLocation>
    <subcellularLocation>
        <location evidence="1">Membrane</location>
        <topology evidence="1">Multi-pass membrane protein</topology>
    </subcellularLocation>
</comment>
<gene>
    <name evidence="6" type="ORF">SAMN04487941_3965</name>
</gene>
<feature type="transmembrane region" description="Helical" evidence="5">
    <location>
        <begin position="40"/>
        <end position="59"/>
    </location>
</feature>
<evidence type="ECO:0000256" key="1">
    <source>
        <dbReference type="ARBA" id="ARBA00004141"/>
    </source>
</evidence>
<dbReference type="RefSeq" id="WP_068840364.1">
    <property type="nucleotide sequence ID" value="NZ_BMXC01000008.1"/>
</dbReference>
<keyword evidence="4 5" id="KW-0472">Membrane</keyword>
<keyword evidence="5" id="KW-1003">Cell membrane</keyword>
<evidence type="ECO:0000256" key="2">
    <source>
        <dbReference type="ARBA" id="ARBA00022692"/>
    </source>
</evidence>
<dbReference type="PANTHER" id="PTHR43701">
    <property type="entry name" value="MEMBRANE TRANSPORTER PROTEIN MJ0441-RELATED"/>
    <property type="match status" value="1"/>
</dbReference>
<feature type="transmembrane region" description="Helical" evidence="5">
    <location>
        <begin position="168"/>
        <end position="201"/>
    </location>
</feature>
<reference evidence="7" key="1">
    <citation type="submission" date="2016-10" db="EMBL/GenBank/DDBJ databases">
        <authorList>
            <person name="Varghese N."/>
        </authorList>
    </citation>
    <scope>NUCLEOTIDE SEQUENCE [LARGE SCALE GENOMIC DNA]</scope>
    <source>
        <strain evidence="7">DSM 18820</strain>
    </source>
</reference>
<feature type="transmembrane region" description="Helical" evidence="5">
    <location>
        <begin position="207"/>
        <end position="228"/>
    </location>
</feature>
<protein>
    <recommendedName>
        <fullName evidence="5">Probable membrane transporter protein</fullName>
    </recommendedName>
</protein>
<keyword evidence="2 5" id="KW-0812">Transmembrane</keyword>
<dbReference type="STRING" id="388950.GCA_001611675_04150"/>
<dbReference type="Proteomes" id="UP000182491">
    <property type="component" value="Unassembled WGS sequence"/>
</dbReference>
<dbReference type="EMBL" id="FPCA01000007">
    <property type="protein sequence ID" value="SFU99498.1"/>
    <property type="molecule type" value="Genomic_DNA"/>
</dbReference>
<evidence type="ECO:0000313" key="7">
    <source>
        <dbReference type="Proteomes" id="UP000182491"/>
    </source>
</evidence>
<dbReference type="Pfam" id="PF01925">
    <property type="entry name" value="TauE"/>
    <property type="match status" value="1"/>
</dbReference>
<name>A0A1I7KPZ4_9BACT</name>
<keyword evidence="7" id="KW-1185">Reference proteome</keyword>
<accession>A0A1I7KPZ4</accession>
<organism evidence="6 7">
    <name type="scientific">Pontibacter akesuensis</name>
    <dbReference type="NCBI Taxonomy" id="388950"/>
    <lineage>
        <taxon>Bacteria</taxon>
        <taxon>Pseudomonadati</taxon>
        <taxon>Bacteroidota</taxon>
        <taxon>Cytophagia</taxon>
        <taxon>Cytophagales</taxon>
        <taxon>Hymenobacteraceae</taxon>
        <taxon>Pontibacter</taxon>
    </lineage>
</organism>
<feature type="transmembrane region" description="Helical" evidence="5">
    <location>
        <begin position="7"/>
        <end position="34"/>
    </location>
</feature>
<evidence type="ECO:0000256" key="3">
    <source>
        <dbReference type="ARBA" id="ARBA00022989"/>
    </source>
</evidence>
<feature type="transmembrane region" description="Helical" evidence="5">
    <location>
        <begin position="71"/>
        <end position="90"/>
    </location>
</feature>
<dbReference type="AlphaFoldDB" id="A0A1I7KPZ4"/>
<feature type="transmembrane region" description="Helical" evidence="5">
    <location>
        <begin position="235"/>
        <end position="255"/>
    </location>
</feature>
<comment type="similarity">
    <text evidence="5">Belongs to the 4-toluene sulfonate uptake permease (TSUP) (TC 2.A.102) family.</text>
</comment>
<dbReference type="InterPro" id="IPR051598">
    <property type="entry name" value="TSUP/Inactive_protease-like"/>
</dbReference>
<dbReference type="OrthoDB" id="8559161at2"/>
<feature type="transmembrane region" description="Helical" evidence="5">
    <location>
        <begin position="110"/>
        <end position="128"/>
    </location>
</feature>
<dbReference type="InterPro" id="IPR002781">
    <property type="entry name" value="TM_pro_TauE-like"/>
</dbReference>
<keyword evidence="3 5" id="KW-1133">Transmembrane helix</keyword>
<evidence type="ECO:0000313" key="6">
    <source>
        <dbReference type="EMBL" id="SFU99498.1"/>
    </source>
</evidence>
<evidence type="ECO:0000256" key="4">
    <source>
        <dbReference type="ARBA" id="ARBA00023136"/>
    </source>
</evidence>
<dbReference type="PANTHER" id="PTHR43701:SF2">
    <property type="entry name" value="MEMBRANE TRANSPORTER PROTEIN YJNA-RELATED"/>
    <property type="match status" value="1"/>
</dbReference>
<evidence type="ECO:0000256" key="5">
    <source>
        <dbReference type="RuleBase" id="RU363041"/>
    </source>
</evidence>
<feature type="transmembrane region" description="Helical" evidence="5">
    <location>
        <begin position="267"/>
        <end position="286"/>
    </location>
</feature>